<gene>
    <name evidence="1" type="ORF">H9914_01805</name>
</gene>
<organism evidence="1 2">
    <name type="scientific">Candidatus Blautia avicola</name>
    <dbReference type="NCBI Taxonomy" id="2838483"/>
    <lineage>
        <taxon>Bacteria</taxon>
        <taxon>Bacillati</taxon>
        <taxon>Bacillota</taxon>
        <taxon>Clostridia</taxon>
        <taxon>Lachnospirales</taxon>
        <taxon>Lachnospiraceae</taxon>
        <taxon>Blautia</taxon>
    </lineage>
</organism>
<sequence>MAKRGDNAAIYSPLYTSTDPQRKCVFYEKVLTPDSTKEYSVEGNVTNVLIDDNNKAYFMMDDSLYQYTYGGTEECLLSDIPYGELIGEIGSRIYFQYAGPEMDVVTMHLAYYDTESGQQNEIQAGDLQGDVEFLIGGSHFFYIGGRTDASAKPLYEIDANSSEVTQIDDYVVGMAYDEGGNLYYTASESADYLSNPLIVKKYDTETGKVSEIFRETEDTKIGSIVAADNNYLYFQGYDGVDTVLSCWNLEKEALENIKRGTNIKYVPDCEYQNNFYFSQYSTDSEGTIISSELYKYLGENEVDTLRNVQDGLGLVANEIEGDIQGAAGNCLFYVGQRETLTDYRIEGFHAAV</sequence>
<evidence type="ECO:0000313" key="2">
    <source>
        <dbReference type="Proteomes" id="UP000823892"/>
    </source>
</evidence>
<dbReference type="AlphaFoldDB" id="A0A9D2QSQ6"/>
<dbReference type="Proteomes" id="UP000823892">
    <property type="component" value="Unassembled WGS sequence"/>
</dbReference>
<dbReference type="EMBL" id="DWUY01000041">
    <property type="protein sequence ID" value="HJD27725.1"/>
    <property type="molecule type" value="Genomic_DNA"/>
</dbReference>
<dbReference type="SUPFAM" id="SSF69304">
    <property type="entry name" value="Tricorn protease N-terminal domain"/>
    <property type="match status" value="1"/>
</dbReference>
<evidence type="ECO:0000313" key="1">
    <source>
        <dbReference type="EMBL" id="HJD27725.1"/>
    </source>
</evidence>
<proteinExistence type="predicted"/>
<evidence type="ECO:0008006" key="3">
    <source>
        <dbReference type="Google" id="ProtNLM"/>
    </source>
</evidence>
<reference evidence="1" key="1">
    <citation type="journal article" date="2021" name="PeerJ">
        <title>Extensive microbial diversity within the chicken gut microbiome revealed by metagenomics and culture.</title>
        <authorList>
            <person name="Gilroy R."/>
            <person name="Ravi A."/>
            <person name="Getino M."/>
            <person name="Pursley I."/>
            <person name="Horton D.L."/>
            <person name="Alikhan N.F."/>
            <person name="Baker D."/>
            <person name="Gharbi K."/>
            <person name="Hall N."/>
            <person name="Watson M."/>
            <person name="Adriaenssens E.M."/>
            <person name="Foster-Nyarko E."/>
            <person name="Jarju S."/>
            <person name="Secka A."/>
            <person name="Antonio M."/>
            <person name="Oren A."/>
            <person name="Chaudhuri R.R."/>
            <person name="La Ragione R."/>
            <person name="Hildebrand F."/>
            <person name="Pallen M.J."/>
        </authorList>
    </citation>
    <scope>NUCLEOTIDE SEQUENCE</scope>
    <source>
        <strain evidence="1">ChiBcec6-4105</strain>
    </source>
</reference>
<name>A0A9D2QSQ6_9FIRM</name>
<accession>A0A9D2QSQ6</accession>
<comment type="caution">
    <text evidence="1">The sequence shown here is derived from an EMBL/GenBank/DDBJ whole genome shotgun (WGS) entry which is preliminary data.</text>
</comment>
<reference evidence="1" key="2">
    <citation type="submission" date="2021-04" db="EMBL/GenBank/DDBJ databases">
        <authorList>
            <person name="Gilroy R."/>
        </authorList>
    </citation>
    <scope>NUCLEOTIDE SEQUENCE</scope>
    <source>
        <strain evidence="1">ChiBcec6-4105</strain>
    </source>
</reference>
<protein>
    <recommendedName>
        <fullName evidence="3">DUF5050 domain-containing protein</fullName>
    </recommendedName>
</protein>